<keyword evidence="2 7" id="KW-0853">WD repeat</keyword>
<feature type="repeat" description="Solcar" evidence="8">
    <location>
        <begin position="1443"/>
        <end position="1534"/>
    </location>
</feature>
<protein>
    <submittedName>
        <fullName evidence="10">Uncharacterized protein</fullName>
    </submittedName>
</protein>
<feature type="repeat" description="WD" evidence="7">
    <location>
        <begin position="365"/>
        <end position="402"/>
    </location>
</feature>
<feature type="compositionally biased region" description="Polar residues" evidence="9">
    <location>
        <begin position="1185"/>
        <end position="1199"/>
    </location>
</feature>
<proteinExistence type="predicted"/>
<feature type="compositionally biased region" description="Polar residues" evidence="9">
    <location>
        <begin position="1"/>
        <end position="12"/>
    </location>
</feature>
<dbReference type="PROSITE" id="PS50082">
    <property type="entry name" value="WD_REPEATS_2"/>
    <property type="match status" value="2"/>
</dbReference>
<dbReference type="Pfam" id="PF00400">
    <property type="entry name" value="WD40"/>
    <property type="match status" value="3"/>
</dbReference>
<dbReference type="Proteomes" id="UP001211907">
    <property type="component" value="Unassembled WGS sequence"/>
</dbReference>
<dbReference type="InterPro" id="IPR036322">
    <property type="entry name" value="WD40_repeat_dom_sf"/>
</dbReference>
<evidence type="ECO:0000256" key="9">
    <source>
        <dbReference type="SAM" id="MobiDB-lite"/>
    </source>
</evidence>
<dbReference type="GO" id="GO:0016020">
    <property type="term" value="C:membrane"/>
    <property type="evidence" value="ECO:0007669"/>
    <property type="project" value="UniProtKB-SubCell"/>
</dbReference>
<name>A0AAD5T9Z0_9FUNG</name>
<dbReference type="Pfam" id="PF00153">
    <property type="entry name" value="Mito_carr"/>
    <property type="match status" value="3"/>
</dbReference>
<dbReference type="PANTHER" id="PTHR14221:SF0">
    <property type="entry name" value="WD REPEAT-CONTAINING PROTEIN 44"/>
    <property type="match status" value="1"/>
</dbReference>
<evidence type="ECO:0000256" key="8">
    <source>
        <dbReference type="PROSITE-ProRule" id="PRU00282"/>
    </source>
</evidence>
<feature type="region of interest" description="Disordered" evidence="9">
    <location>
        <begin position="423"/>
        <end position="473"/>
    </location>
</feature>
<evidence type="ECO:0000256" key="4">
    <source>
        <dbReference type="ARBA" id="ARBA00022737"/>
    </source>
</evidence>
<dbReference type="InterPro" id="IPR015943">
    <property type="entry name" value="WD40/YVTN_repeat-like_dom_sf"/>
</dbReference>
<evidence type="ECO:0000256" key="1">
    <source>
        <dbReference type="ARBA" id="ARBA00004141"/>
    </source>
</evidence>
<dbReference type="InterPro" id="IPR023395">
    <property type="entry name" value="MCP_dom_sf"/>
</dbReference>
<dbReference type="EMBL" id="JADGJH010000050">
    <property type="protein sequence ID" value="KAJ3140441.1"/>
    <property type="molecule type" value="Genomic_DNA"/>
</dbReference>
<accession>A0AAD5T9Z0</accession>
<keyword evidence="5" id="KW-1133">Transmembrane helix</keyword>
<dbReference type="InterPro" id="IPR001680">
    <property type="entry name" value="WD40_rpt"/>
</dbReference>
<dbReference type="SUPFAM" id="SSF50978">
    <property type="entry name" value="WD40 repeat-like"/>
    <property type="match status" value="1"/>
</dbReference>
<feature type="compositionally biased region" description="Basic and acidic residues" evidence="9">
    <location>
        <begin position="53"/>
        <end position="65"/>
    </location>
</feature>
<feature type="compositionally biased region" description="Polar residues" evidence="9">
    <location>
        <begin position="438"/>
        <end position="458"/>
    </location>
</feature>
<keyword evidence="3 8" id="KW-0812">Transmembrane</keyword>
<dbReference type="PROSITE" id="PS50920">
    <property type="entry name" value="SOLCAR"/>
    <property type="match status" value="2"/>
</dbReference>
<evidence type="ECO:0000313" key="11">
    <source>
        <dbReference type="Proteomes" id="UP001211907"/>
    </source>
</evidence>
<dbReference type="Gene3D" id="2.130.10.10">
    <property type="entry name" value="YVTN repeat-like/Quinoprotein amine dehydrogenase"/>
    <property type="match status" value="1"/>
</dbReference>
<evidence type="ECO:0000256" key="2">
    <source>
        <dbReference type="ARBA" id="ARBA00022574"/>
    </source>
</evidence>
<dbReference type="PANTHER" id="PTHR14221">
    <property type="entry name" value="WD REPEAT DOMAIN 44"/>
    <property type="match status" value="1"/>
</dbReference>
<feature type="compositionally biased region" description="Low complexity" evidence="9">
    <location>
        <begin position="459"/>
        <end position="472"/>
    </location>
</feature>
<sequence length="1642" mass="179528">MSGNNSNHTTVNDYDEPDSRSNTAASSPNFADPNSASNKSGNSVPYYPLNHESYVDNRSLHRGEDYDNDYDDEDIDVEDRELDDEDNEDDEEDDDNDKEDSDLDLDERSNNSGDNRRLTPDLKEELGIQDDFQISIPSSIGGRPPTLSNSIFDPSVIDSALFKNFNPKPDIEARSLQFNDISRKSGELTPVITVENSSSKIERKLLVEDGASAVTKNSNTTIDSAESLKKQSLLQRFSFGLKSSQSKQPSHQPSNMHHAIGFKMQQKRIPASSIKGSSVILENEDREDEAMGNTRYRRIRKATNSGYLPVKAKNKIVELSRLRRVQVITSATTSLNAGSTVVPPAKKNEPRQLAENSENRHIPITGSILAMKFSANGKFLATGGADNILRVWIISSKSESPASVLPPTPQKPILPVNLLDKDYSKHPQEPLNHPRGVTGSSKLSSVSINTTLPTNFHQNNPENSPTPTENSTVVNSVPAQTSLNHSQILSPNAHRTFSGHTAPILDISWSKIDFLLTASADKTVRLWHIISLVCLKVFVHDSPVTSVRFHPTDEQAFISGGGSQTNARLRMWNIAEKKVKYWVILSKIAVSASQQHTDITPAAASVSIMSGGVFIPFITALEFSHDGVLVITGTADGSLYFHESNELRYNTRVDLIPLANAKSFRVTGIETLATGFGQKIGGGGTTTSNERYSNTSGTVHNLDAGYILVTATDSRVRLFNLRDKSLVRRYRGPDIRTVGWMRAVGTEDGRYAICGSEDARVYLWDLDPNSLMPGHISNSTKANGANVDINNENSAVIDQNLTPAVGGKNAFSGSDYTITCAIFAPTKIRNILSLDHPKFSHSSSHLSGVFIFVADVLGNIHIFENEIPPVQPTSKDSLVSQTNKSAGNSPSLLISRSFGEKRNFSATPIRTNIPVHTSITGNLLTVSPSHSEEVEEYSPISPTLHVLQEVQEQRSGQYITPNDFGIQSRDIYFLPKPSTKKEAPPKQIPEIFLGANNLDIPNDLPARRRSNSMDHIRTQQTFASQEILRKVVRSGTFNETTSSTDSNLTFGTATLLSSSANIKAALFENFNKIRPHLKTVSGSNNRQLSTSAIDSAVATAVLGPLSSTFPISLIPIPPVHQPHASIIGGLLTRIRGNTTDSHTRSISAGTSIQQSNPTFLPLQLPTSTPSPPPSRTPGSETTSSIRPLNRSQTVGKSTQEVLRRGGLTQKAGNIVQPVAQSLANLLSTSNGGTPPKLSSFLSSNGQRALPQHVNFTAFDSSSLIDSMGFDENNSRNAFEGDDNEEESVVACHCGSKNFRLTANKKLICVTSKMADHAKQPIEITLPTVPSAMATSINTSLQQNNGTRFNSASSMPKRISISEMDTTKFAVFGSLMIVSMETALFPLNTIQTIAMSQRTRQKQPPLYKTIHRVVSTEGVVRLWRGILPQTIGALPGQACYYLAYESVHDGACADLAGGLFYVPADIVAQRLQTQNSTKYSFTQNKRLYNGAMDVCRKIVQNEGYFGFWRGYVGYVSAFAPASAVQWGVYELAKMVLFPIMVKLEFEKPESISIPMSGAIAGFSALCANNPLEVMRVRMQLLESRCKNDSEAIKRGYWKLGLQIFRTEGPRAFYRGLSARLLTTLPGIVLALTGYEYIKDVASK</sequence>
<feature type="compositionally biased region" description="Low complexity" evidence="9">
    <location>
        <begin position="1157"/>
        <end position="1167"/>
    </location>
</feature>
<dbReference type="InterPro" id="IPR018108">
    <property type="entry name" value="MCP_transmembrane"/>
</dbReference>
<dbReference type="SMART" id="SM00320">
    <property type="entry name" value="WD40"/>
    <property type="match status" value="5"/>
</dbReference>
<keyword evidence="6 8" id="KW-0472">Membrane</keyword>
<reference evidence="10" key="1">
    <citation type="submission" date="2020-05" db="EMBL/GenBank/DDBJ databases">
        <title>Phylogenomic resolution of chytrid fungi.</title>
        <authorList>
            <person name="Stajich J.E."/>
            <person name="Amses K."/>
            <person name="Simmons R."/>
            <person name="Seto K."/>
            <person name="Myers J."/>
            <person name="Bonds A."/>
            <person name="Quandt C.A."/>
            <person name="Barry K."/>
            <person name="Liu P."/>
            <person name="Grigoriev I."/>
            <person name="Longcore J.E."/>
            <person name="James T.Y."/>
        </authorList>
    </citation>
    <scope>NUCLEOTIDE SEQUENCE</scope>
    <source>
        <strain evidence="10">JEL0513</strain>
    </source>
</reference>
<dbReference type="Gene3D" id="1.50.40.10">
    <property type="entry name" value="Mitochondrial carrier domain"/>
    <property type="match status" value="1"/>
</dbReference>
<keyword evidence="11" id="KW-1185">Reference proteome</keyword>
<feature type="repeat" description="Solcar" evidence="8">
    <location>
        <begin position="1547"/>
        <end position="1639"/>
    </location>
</feature>
<evidence type="ECO:0000313" key="10">
    <source>
        <dbReference type="EMBL" id="KAJ3140441.1"/>
    </source>
</evidence>
<feature type="repeat" description="WD" evidence="7">
    <location>
        <begin position="497"/>
        <end position="529"/>
    </location>
</feature>
<organism evidence="10 11">
    <name type="scientific">Physocladia obscura</name>
    <dbReference type="NCBI Taxonomy" id="109957"/>
    <lineage>
        <taxon>Eukaryota</taxon>
        <taxon>Fungi</taxon>
        <taxon>Fungi incertae sedis</taxon>
        <taxon>Chytridiomycota</taxon>
        <taxon>Chytridiomycota incertae sedis</taxon>
        <taxon>Chytridiomycetes</taxon>
        <taxon>Chytridiales</taxon>
        <taxon>Chytriomycetaceae</taxon>
        <taxon>Physocladia</taxon>
    </lineage>
</organism>
<dbReference type="InterPro" id="IPR040324">
    <property type="entry name" value="WDR44/Dgr2"/>
</dbReference>
<feature type="compositionally biased region" description="Basic and acidic residues" evidence="9">
    <location>
        <begin position="106"/>
        <end position="126"/>
    </location>
</feature>
<feature type="compositionally biased region" description="Polar residues" evidence="9">
    <location>
        <begin position="20"/>
        <end position="43"/>
    </location>
</feature>
<feature type="region of interest" description="Disordered" evidence="9">
    <location>
        <begin position="1139"/>
        <end position="1199"/>
    </location>
</feature>
<comment type="caution">
    <text evidence="10">The sequence shown here is derived from an EMBL/GenBank/DDBJ whole genome shotgun (WGS) entry which is preliminary data.</text>
</comment>
<evidence type="ECO:0000256" key="6">
    <source>
        <dbReference type="ARBA" id="ARBA00023136"/>
    </source>
</evidence>
<evidence type="ECO:0000256" key="5">
    <source>
        <dbReference type="ARBA" id="ARBA00022989"/>
    </source>
</evidence>
<gene>
    <name evidence="10" type="ORF">HK100_009639</name>
</gene>
<evidence type="ECO:0000256" key="7">
    <source>
        <dbReference type="PROSITE-ProRule" id="PRU00221"/>
    </source>
</evidence>
<dbReference type="PROSITE" id="PS50294">
    <property type="entry name" value="WD_REPEATS_REGION"/>
    <property type="match status" value="1"/>
</dbReference>
<keyword evidence="4" id="KW-0677">Repeat</keyword>
<feature type="compositionally biased region" description="Acidic residues" evidence="9">
    <location>
        <begin position="66"/>
        <end position="105"/>
    </location>
</feature>
<feature type="region of interest" description="Disordered" evidence="9">
    <location>
        <begin position="1"/>
        <end position="130"/>
    </location>
</feature>
<feature type="compositionally biased region" description="Polar residues" evidence="9">
    <location>
        <begin position="1139"/>
        <end position="1156"/>
    </location>
</feature>
<dbReference type="SUPFAM" id="SSF103506">
    <property type="entry name" value="Mitochondrial carrier"/>
    <property type="match status" value="1"/>
</dbReference>
<comment type="subcellular location">
    <subcellularLocation>
        <location evidence="1">Membrane</location>
        <topology evidence="1">Multi-pass membrane protein</topology>
    </subcellularLocation>
</comment>
<evidence type="ECO:0000256" key="3">
    <source>
        <dbReference type="ARBA" id="ARBA00022692"/>
    </source>
</evidence>